<dbReference type="AlphaFoldDB" id="A0A1I4CLA1"/>
<accession>A0A1I4CLA1</accession>
<proteinExistence type="predicted"/>
<sequence>MLKTEQNMGLLAEVTMRHTPGDGVHETAIPGLGLIRQSQPTEPLQILHHPAVCIIAQGEKEVALADLRYCYNPAKYLVVSVDLPLSGQVTKASPELPYLCVRIDLDAAMLASVLTEKGASAIAKGSVERGLFISDMSSDLAGAAIRLVRLLDEPEHIPFLAPLLLREIYYRLLAGEQSGAVRHIATAGSKIHQIGRAIAWIKEHYAQPFSIEVVANEARMSPSAFHHYFREVTAMSPLQYQKQVRLQEARRLMVGGAFDAAAAGYEVGYESPSQFTREYRRLFGAPPVRDVTRLRAQGLDLQTA</sequence>
<dbReference type="OrthoDB" id="9802263at2"/>
<dbReference type="InterPro" id="IPR018060">
    <property type="entry name" value="HTH_AraC"/>
</dbReference>
<dbReference type="PANTHER" id="PTHR43436:SF1">
    <property type="entry name" value="TRANSCRIPTIONAL REGULATORY PROTEIN"/>
    <property type="match status" value="1"/>
</dbReference>
<evidence type="ECO:0000256" key="2">
    <source>
        <dbReference type="ARBA" id="ARBA00023163"/>
    </source>
</evidence>
<gene>
    <name evidence="4" type="ORF">SAMN04488498_11386</name>
</gene>
<evidence type="ECO:0000259" key="3">
    <source>
        <dbReference type="PROSITE" id="PS01124"/>
    </source>
</evidence>
<dbReference type="Gene3D" id="1.10.10.60">
    <property type="entry name" value="Homeodomain-like"/>
    <property type="match status" value="1"/>
</dbReference>
<dbReference type="GO" id="GO:0003700">
    <property type="term" value="F:DNA-binding transcription factor activity"/>
    <property type="evidence" value="ECO:0007669"/>
    <property type="project" value="InterPro"/>
</dbReference>
<keyword evidence="1" id="KW-0805">Transcription regulation</keyword>
<dbReference type="PANTHER" id="PTHR43436">
    <property type="entry name" value="ARAC-FAMILY TRANSCRIPTIONAL REGULATOR"/>
    <property type="match status" value="1"/>
</dbReference>
<feature type="domain" description="HTH araC/xylS-type" evidence="3">
    <location>
        <begin position="195"/>
        <end position="293"/>
    </location>
</feature>
<dbReference type="SMART" id="SM00342">
    <property type="entry name" value="HTH_ARAC"/>
    <property type="match status" value="1"/>
</dbReference>
<dbReference type="InterPro" id="IPR009057">
    <property type="entry name" value="Homeodomain-like_sf"/>
</dbReference>
<dbReference type="RefSeq" id="WP_149762025.1">
    <property type="nucleotide sequence ID" value="NZ_BSPE01000003.1"/>
</dbReference>
<evidence type="ECO:0000313" key="5">
    <source>
        <dbReference type="Proteomes" id="UP000323300"/>
    </source>
</evidence>
<evidence type="ECO:0000313" key="4">
    <source>
        <dbReference type="EMBL" id="SFK81019.1"/>
    </source>
</evidence>
<reference evidence="4 5" key="1">
    <citation type="submission" date="2016-10" db="EMBL/GenBank/DDBJ databases">
        <authorList>
            <person name="Varghese N."/>
            <person name="Submissions S."/>
        </authorList>
    </citation>
    <scope>NUCLEOTIDE SEQUENCE [LARGE SCALE GENOMIC DNA]</scope>
    <source>
        <strain evidence="4 5">DSM 21822</strain>
    </source>
</reference>
<dbReference type="GO" id="GO:0043565">
    <property type="term" value="F:sequence-specific DNA binding"/>
    <property type="evidence" value="ECO:0007669"/>
    <property type="project" value="InterPro"/>
</dbReference>
<dbReference type="EMBL" id="FOSL01000013">
    <property type="protein sequence ID" value="SFK81019.1"/>
    <property type="molecule type" value="Genomic_DNA"/>
</dbReference>
<keyword evidence="5" id="KW-1185">Reference proteome</keyword>
<dbReference type="SUPFAM" id="SSF46689">
    <property type="entry name" value="Homeodomain-like"/>
    <property type="match status" value="2"/>
</dbReference>
<protein>
    <submittedName>
        <fullName evidence="4">AraC-type DNA-binding protein</fullName>
    </submittedName>
</protein>
<keyword evidence="2" id="KW-0804">Transcription</keyword>
<dbReference type="Pfam" id="PF12833">
    <property type="entry name" value="HTH_18"/>
    <property type="match status" value="1"/>
</dbReference>
<name>A0A1I4CLA1_9HYPH</name>
<dbReference type="Pfam" id="PF06719">
    <property type="entry name" value="AraC_N"/>
    <property type="match status" value="1"/>
</dbReference>
<organism evidence="4 5">
    <name type="scientific">Neomesorhizobium albiziae</name>
    <dbReference type="NCBI Taxonomy" id="335020"/>
    <lineage>
        <taxon>Bacteria</taxon>
        <taxon>Pseudomonadati</taxon>
        <taxon>Pseudomonadota</taxon>
        <taxon>Alphaproteobacteria</taxon>
        <taxon>Hyphomicrobiales</taxon>
        <taxon>Phyllobacteriaceae</taxon>
        <taxon>Neomesorhizobium</taxon>
    </lineage>
</organism>
<dbReference type="InterPro" id="IPR009594">
    <property type="entry name" value="Tscrpt_reg_HTH_AraC_N"/>
</dbReference>
<evidence type="ECO:0000256" key="1">
    <source>
        <dbReference type="ARBA" id="ARBA00023015"/>
    </source>
</evidence>
<dbReference type="Proteomes" id="UP000323300">
    <property type="component" value="Unassembled WGS sequence"/>
</dbReference>
<dbReference type="PROSITE" id="PS01124">
    <property type="entry name" value="HTH_ARAC_FAMILY_2"/>
    <property type="match status" value="1"/>
</dbReference>
<keyword evidence="4" id="KW-0238">DNA-binding</keyword>